<keyword evidence="2" id="KW-0732">Signal</keyword>
<evidence type="ECO:0000256" key="1">
    <source>
        <dbReference type="ARBA" id="ARBA00007734"/>
    </source>
</evidence>
<evidence type="ECO:0000313" key="6">
    <source>
        <dbReference type="EMBL" id="BDI03784.1"/>
    </source>
</evidence>
<dbReference type="EMBL" id="AP025730">
    <property type="protein sequence ID" value="BDI03784.1"/>
    <property type="molecule type" value="Genomic_DNA"/>
</dbReference>
<feature type="region of interest" description="Disordered" evidence="3">
    <location>
        <begin position="13"/>
        <end position="33"/>
    </location>
</feature>
<dbReference type="Proteomes" id="UP001057498">
    <property type="component" value="Chromosome"/>
</dbReference>
<dbReference type="Gene3D" id="1.10.530.10">
    <property type="match status" value="1"/>
</dbReference>
<evidence type="ECO:0000256" key="2">
    <source>
        <dbReference type="ARBA" id="ARBA00022729"/>
    </source>
</evidence>
<evidence type="ECO:0000259" key="4">
    <source>
        <dbReference type="Pfam" id="PF01464"/>
    </source>
</evidence>
<proteinExistence type="inferred from homology"/>
<keyword evidence="7" id="KW-1185">Reference proteome</keyword>
<reference evidence="6" key="1">
    <citation type="submission" date="2022-04" db="EMBL/GenBank/DDBJ databases">
        <title>Whole genome sequence of Sphaerotilus sp. FB-5.</title>
        <authorList>
            <person name="Takeda M."/>
            <person name="Narihara S."/>
            <person name="Akimoto M."/>
            <person name="Akimoto R."/>
            <person name="Nishiyashiki S."/>
            <person name="Murakami T."/>
        </authorList>
    </citation>
    <scope>NUCLEOTIDE SEQUENCE</scope>
    <source>
        <strain evidence="6">FB-5</strain>
    </source>
</reference>
<dbReference type="PANTHER" id="PTHR37423:SF5">
    <property type="entry name" value="SOLUBLE LYTIC MUREIN TRANSGLYCOSYLASE"/>
    <property type="match status" value="1"/>
</dbReference>
<dbReference type="SUPFAM" id="SSF48435">
    <property type="entry name" value="Bacterial muramidases"/>
    <property type="match status" value="1"/>
</dbReference>
<dbReference type="InterPro" id="IPR037061">
    <property type="entry name" value="Lytic_TGlycoase_superhlx_L_sf"/>
</dbReference>
<dbReference type="Pfam" id="PF01464">
    <property type="entry name" value="SLT"/>
    <property type="match status" value="1"/>
</dbReference>
<feature type="domain" description="Lytic transglycosylase superhelical linker" evidence="5">
    <location>
        <begin position="453"/>
        <end position="511"/>
    </location>
</feature>
<protein>
    <submittedName>
        <fullName evidence="6">Transglycosylase</fullName>
    </submittedName>
</protein>
<feature type="domain" description="Transglycosylase SLT" evidence="4">
    <location>
        <begin position="532"/>
        <end position="635"/>
    </location>
</feature>
<dbReference type="Gene3D" id="1.10.1240.20">
    <property type="entry name" value="Lytic transglycosylase, superhelical linker domain"/>
    <property type="match status" value="1"/>
</dbReference>
<organism evidence="6 7">
    <name type="scientific">Sphaerotilus microaerophilus</name>
    <dbReference type="NCBI Taxonomy" id="2914710"/>
    <lineage>
        <taxon>Bacteria</taxon>
        <taxon>Pseudomonadati</taxon>
        <taxon>Pseudomonadota</taxon>
        <taxon>Betaproteobacteria</taxon>
        <taxon>Burkholderiales</taxon>
        <taxon>Sphaerotilaceae</taxon>
        <taxon>Sphaerotilus</taxon>
    </lineage>
</organism>
<comment type="similarity">
    <text evidence="1">Belongs to the transglycosylase Slt family.</text>
</comment>
<evidence type="ECO:0000313" key="7">
    <source>
        <dbReference type="Proteomes" id="UP001057498"/>
    </source>
</evidence>
<dbReference type="PANTHER" id="PTHR37423">
    <property type="entry name" value="SOLUBLE LYTIC MUREIN TRANSGLYCOSYLASE-RELATED"/>
    <property type="match status" value="1"/>
</dbReference>
<dbReference type="Pfam" id="PF14718">
    <property type="entry name" value="SLT_L"/>
    <property type="match status" value="1"/>
</dbReference>
<accession>A0ABM7YGV8</accession>
<dbReference type="InterPro" id="IPR008939">
    <property type="entry name" value="Lytic_TGlycosylase_superhlx_U"/>
</dbReference>
<evidence type="ECO:0000259" key="5">
    <source>
        <dbReference type="Pfam" id="PF14718"/>
    </source>
</evidence>
<name>A0ABM7YGV8_9BURK</name>
<evidence type="ECO:0000256" key="3">
    <source>
        <dbReference type="SAM" id="MobiDB-lite"/>
    </source>
</evidence>
<dbReference type="Gene3D" id="1.25.20.10">
    <property type="entry name" value="Bacterial muramidases"/>
    <property type="match status" value="1"/>
</dbReference>
<dbReference type="CDD" id="cd13401">
    <property type="entry name" value="Slt70-like"/>
    <property type="match status" value="1"/>
</dbReference>
<dbReference type="InterPro" id="IPR012289">
    <property type="entry name" value="Lytic_TGlycosylase_superhlx_L"/>
</dbReference>
<dbReference type="SUPFAM" id="SSF53955">
    <property type="entry name" value="Lysozyme-like"/>
    <property type="match status" value="1"/>
</dbReference>
<dbReference type="InterPro" id="IPR008258">
    <property type="entry name" value="Transglycosylase_SLT_dom_1"/>
</dbReference>
<gene>
    <name evidence="6" type="ORF">CATMQ487_07540</name>
</gene>
<dbReference type="InterPro" id="IPR023346">
    <property type="entry name" value="Lysozyme-like_dom_sf"/>
</dbReference>
<sequence length="702" mass="77530">MLLLTSLGPAWAQATGPDAGQDTSRAGTPAASAPVPVPMAAPVAAPTTAPSPVLAGLDARVVDAQDAWRRRDRARLVEQRDVLAAARHPLAAWADYWELNHRLNEARQEELEAFWARWPGTYVEDRLRNDWLLELGRRRDWAHFAAEFPRFKLNDDREVTCYQLLQRHQAGEDVRSSARSTWYAQRDADDGCAYLAATLLEAKRFTPADVWQRARQAAEAGRPRVLKQAVALLQAEAPADKIVTEAYEQPQRFLAKKASAATRPAAELTLIALVRLASSDPAAAAQALQERWQAALPPEAAAWAWSAVAKQAAWKLLPEADGWFQQAAALSAPGQSGRAMEWSDDTLAWRARAALRSSTDAQRWRRLLDAVQAMSAAQQADPTWIYWKARALQATAEAGPEGDARRVGAQVLLERIAGQYHFYGKLAAEELGRTQVLPARPAPLSAAERQRAEQDPGLSRALMLIALGLRNEGVREWNFSLRELSDRELLAAAQRACDREIWDRCINTSERTRGEIDMAQRFPTPFRADVLAAAQDRGVEPAYVYGLIRQESRFVTDARSSVGASGLMQVMPATAKWTAKRLGVPFTQEMITDKMTNLRIGTAYLKFVLDDFGGSQALAAAAYNAGPNRSRRWREGPVLEVAAWAENIPFNETRDYVKKVLSNASYYAALMGGRTAVQLRPRVAVPIGPRAPDAPAENKDLP</sequence>